<protein>
    <recommendedName>
        <fullName evidence="6">Aminopyrimidine aminohydrolase</fullName>
        <ecNumber evidence="5">3.5.99.2</ecNumber>
    </recommendedName>
</protein>
<keyword evidence="11" id="KW-1185">Reference proteome</keyword>
<gene>
    <name evidence="10" type="ORF">ACFQ22_01950</name>
</gene>
<dbReference type="InterPro" id="IPR004305">
    <property type="entry name" value="Thiaminase-2/PQQC"/>
</dbReference>
<comment type="caution">
    <text evidence="10">The sequence shown here is derived from an EMBL/GenBank/DDBJ whole genome shotgun (WGS) entry which is preliminary data.</text>
</comment>
<evidence type="ECO:0000256" key="1">
    <source>
        <dbReference type="ARBA" id="ARBA00001881"/>
    </source>
</evidence>
<evidence type="ECO:0000313" key="10">
    <source>
        <dbReference type="EMBL" id="MFD1124126.1"/>
    </source>
</evidence>
<comment type="catalytic activity">
    <reaction evidence="1">
        <text>4-amino-5-aminomethyl-2-methylpyrimidine + H2O = 4-amino-5-hydroxymethyl-2-methylpyrimidine + NH4(+)</text>
        <dbReference type="Rhea" id="RHEA:31799"/>
        <dbReference type="ChEBI" id="CHEBI:15377"/>
        <dbReference type="ChEBI" id="CHEBI:16892"/>
        <dbReference type="ChEBI" id="CHEBI:28938"/>
        <dbReference type="ChEBI" id="CHEBI:63416"/>
        <dbReference type="EC" id="3.5.99.2"/>
    </reaction>
</comment>
<dbReference type="Gene3D" id="1.20.910.10">
    <property type="entry name" value="Heme oxygenase-like"/>
    <property type="match status" value="1"/>
</dbReference>
<evidence type="ECO:0000256" key="7">
    <source>
        <dbReference type="ARBA" id="ARBA00022977"/>
    </source>
</evidence>
<evidence type="ECO:0000256" key="5">
    <source>
        <dbReference type="ARBA" id="ARBA00012684"/>
    </source>
</evidence>
<dbReference type="CDD" id="cd19360">
    <property type="entry name" value="TenA_C_SaTenA-like"/>
    <property type="match status" value="1"/>
</dbReference>
<comment type="subunit">
    <text evidence="4">Homotetramer.</text>
</comment>
<evidence type="ECO:0000256" key="6">
    <source>
        <dbReference type="ARBA" id="ARBA00013647"/>
    </source>
</evidence>
<comment type="catalytic activity">
    <reaction evidence="8">
        <text>thiamine + H2O = 5-(2-hydroxyethyl)-4-methylthiazole + 4-amino-5-hydroxymethyl-2-methylpyrimidine + H(+)</text>
        <dbReference type="Rhea" id="RHEA:17509"/>
        <dbReference type="ChEBI" id="CHEBI:15377"/>
        <dbReference type="ChEBI" id="CHEBI:15378"/>
        <dbReference type="ChEBI" id="CHEBI:16892"/>
        <dbReference type="ChEBI" id="CHEBI:17957"/>
        <dbReference type="ChEBI" id="CHEBI:18385"/>
        <dbReference type="EC" id="3.5.99.2"/>
    </reaction>
</comment>
<reference evidence="11" key="1">
    <citation type="journal article" date="2019" name="Int. J. Syst. Evol. Microbiol.">
        <title>The Global Catalogue of Microorganisms (GCM) 10K type strain sequencing project: providing services to taxonomists for standard genome sequencing and annotation.</title>
        <authorList>
            <consortium name="The Broad Institute Genomics Platform"/>
            <consortium name="The Broad Institute Genome Sequencing Center for Infectious Disease"/>
            <person name="Wu L."/>
            <person name="Ma J."/>
        </authorList>
    </citation>
    <scope>NUCLEOTIDE SEQUENCE [LARGE SCALE GENOMIC DNA]</scope>
    <source>
        <strain evidence="11">CCUG 71848</strain>
    </source>
</reference>
<proteinExistence type="inferred from homology"/>
<dbReference type="EMBL" id="JBHTLH010000005">
    <property type="protein sequence ID" value="MFD1124126.1"/>
    <property type="molecule type" value="Genomic_DNA"/>
</dbReference>
<evidence type="ECO:0000256" key="4">
    <source>
        <dbReference type="ARBA" id="ARBA00011881"/>
    </source>
</evidence>
<dbReference type="EC" id="3.5.99.2" evidence="5"/>
<comment type="pathway">
    <text evidence="2">Cofactor biosynthesis; thiamine diphosphate biosynthesis.</text>
</comment>
<sequence length="237" mass="27426">MSLSEEMIQEAQPYLIANEKHPFVQGIIKGQLTPAQLQYYDRQDIAFEYNEVAVITALVNASTSTEQALLFQKRLTLQLSMLKDWLKREPADGPHDWESLKQAPIQPINQLYRQHMVATIPTHSVLQILPSFAAGEWMYIELGKFMETQTRVETEPFRSFLTLSNQDFLGPRGYIQQFFDIIDHEAQTASTQEQQRAKATFLKSCLLEWYFWDAAYKQITWENWQTMALKGQAGLGL</sequence>
<evidence type="ECO:0000256" key="8">
    <source>
        <dbReference type="ARBA" id="ARBA00048337"/>
    </source>
</evidence>
<dbReference type="InterPro" id="IPR016084">
    <property type="entry name" value="Haem_Oase-like_multi-hlx"/>
</dbReference>
<evidence type="ECO:0000256" key="3">
    <source>
        <dbReference type="ARBA" id="ARBA00010264"/>
    </source>
</evidence>
<feature type="domain" description="Thiaminase-2/PQQC" evidence="9">
    <location>
        <begin position="18"/>
        <end position="217"/>
    </location>
</feature>
<name>A0ABW3PLR3_9LACO</name>
<comment type="similarity">
    <text evidence="3">Belongs to the TenA family.</text>
</comment>
<dbReference type="Proteomes" id="UP001597156">
    <property type="component" value="Unassembled WGS sequence"/>
</dbReference>
<dbReference type="Pfam" id="PF03070">
    <property type="entry name" value="TENA_THI-4"/>
    <property type="match status" value="1"/>
</dbReference>
<dbReference type="RefSeq" id="WP_121977731.1">
    <property type="nucleotide sequence ID" value="NZ_JBHTLH010000005.1"/>
</dbReference>
<evidence type="ECO:0000259" key="9">
    <source>
        <dbReference type="Pfam" id="PF03070"/>
    </source>
</evidence>
<evidence type="ECO:0000313" key="11">
    <source>
        <dbReference type="Proteomes" id="UP001597156"/>
    </source>
</evidence>
<organism evidence="10 11">
    <name type="scientific">Lentilactobacillus raoultii</name>
    <dbReference type="NCBI Taxonomy" id="1987503"/>
    <lineage>
        <taxon>Bacteria</taxon>
        <taxon>Bacillati</taxon>
        <taxon>Bacillota</taxon>
        <taxon>Bacilli</taxon>
        <taxon>Lactobacillales</taxon>
        <taxon>Lactobacillaceae</taxon>
        <taxon>Lentilactobacillus</taxon>
    </lineage>
</organism>
<accession>A0ABW3PLR3</accession>
<dbReference type="SUPFAM" id="SSF48613">
    <property type="entry name" value="Heme oxygenase-like"/>
    <property type="match status" value="1"/>
</dbReference>
<keyword evidence="7" id="KW-0784">Thiamine biosynthesis</keyword>
<evidence type="ECO:0000256" key="2">
    <source>
        <dbReference type="ARBA" id="ARBA00004948"/>
    </source>
</evidence>